<accession>A0A699S8Z2</accession>
<proteinExistence type="predicted"/>
<reference evidence="1" key="1">
    <citation type="journal article" date="2019" name="Sci. Rep.">
        <title>Draft genome of Tanacetum cinerariifolium, the natural source of mosquito coil.</title>
        <authorList>
            <person name="Yamashiro T."/>
            <person name="Shiraishi A."/>
            <person name="Satake H."/>
            <person name="Nakayama K."/>
        </authorList>
    </citation>
    <scope>NUCLEOTIDE SEQUENCE</scope>
</reference>
<comment type="caution">
    <text evidence="1">The sequence shown here is derived from an EMBL/GenBank/DDBJ whole genome shotgun (WGS) entry which is preliminary data.</text>
</comment>
<name>A0A699S8Z2_TANCI</name>
<organism evidence="1">
    <name type="scientific">Tanacetum cinerariifolium</name>
    <name type="common">Dalmatian daisy</name>
    <name type="synonym">Chrysanthemum cinerariifolium</name>
    <dbReference type="NCBI Taxonomy" id="118510"/>
    <lineage>
        <taxon>Eukaryota</taxon>
        <taxon>Viridiplantae</taxon>
        <taxon>Streptophyta</taxon>
        <taxon>Embryophyta</taxon>
        <taxon>Tracheophyta</taxon>
        <taxon>Spermatophyta</taxon>
        <taxon>Magnoliopsida</taxon>
        <taxon>eudicotyledons</taxon>
        <taxon>Gunneridae</taxon>
        <taxon>Pentapetalae</taxon>
        <taxon>asterids</taxon>
        <taxon>campanulids</taxon>
        <taxon>Asterales</taxon>
        <taxon>Asteraceae</taxon>
        <taxon>Asteroideae</taxon>
        <taxon>Anthemideae</taxon>
        <taxon>Anthemidinae</taxon>
        <taxon>Tanacetum</taxon>
    </lineage>
</organism>
<evidence type="ECO:0008006" key="2">
    <source>
        <dbReference type="Google" id="ProtNLM"/>
    </source>
</evidence>
<sequence length="138" mass="15981">MLLCKQEEAGIHLNAEQADWRDDNDDEYDNQELEAHYMFMAKLQQVSPDVDDSGPIFDTEPEQKVQNNDHYDVFAIDCQHSEQSESVHNTYLIEQDALNVLIESEDMTYDSDQINQNDEDVDIAKERELLASLISKLK</sequence>
<dbReference type="AlphaFoldDB" id="A0A699S8Z2"/>
<dbReference type="EMBL" id="BKCJ011146676">
    <property type="protein sequence ID" value="GFC94039.1"/>
    <property type="molecule type" value="Genomic_DNA"/>
</dbReference>
<evidence type="ECO:0000313" key="1">
    <source>
        <dbReference type="EMBL" id="GFC94039.1"/>
    </source>
</evidence>
<protein>
    <recommendedName>
        <fullName evidence="2">Retrovirus-related Pol polyprotein from transposon TNT 1-94</fullName>
    </recommendedName>
</protein>
<feature type="non-terminal residue" evidence="1">
    <location>
        <position position="138"/>
    </location>
</feature>
<gene>
    <name evidence="1" type="ORF">Tci_866009</name>
</gene>